<comment type="caution">
    <text evidence="2">The sequence shown here is derived from an EMBL/GenBank/DDBJ whole genome shotgun (WGS) entry which is preliminary data.</text>
</comment>
<dbReference type="EMBL" id="JAUUCC010000025">
    <property type="protein sequence ID" value="MEE2051202.1"/>
    <property type="molecule type" value="Genomic_DNA"/>
</dbReference>
<name>A0ABU7KPZ0_9ACTN</name>
<gene>
    <name evidence="2" type="ORF">Q8A49_11935</name>
</gene>
<dbReference type="RefSeq" id="WP_330158357.1">
    <property type="nucleotide sequence ID" value="NZ_BAAAJA010000027.1"/>
</dbReference>
<accession>A0ABU7KPZ0</accession>
<evidence type="ECO:0000256" key="1">
    <source>
        <dbReference type="SAM" id="MobiDB-lite"/>
    </source>
</evidence>
<reference evidence="2 3" key="1">
    <citation type="submission" date="2023-07" db="EMBL/GenBank/DDBJ databases">
        <authorList>
            <person name="Girao M."/>
            <person name="Carvalho M.F."/>
        </authorList>
    </citation>
    <scope>NUCLEOTIDE SEQUENCE [LARGE SCALE GENOMIC DNA]</scope>
    <source>
        <strain evidence="2 3">66/93</strain>
    </source>
</reference>
<dbReference type="Proteomes" id="UP001348641">
    <property type="component" value="Unassembled WGS sequence"/>
</dbReference>
<proteinExistence type="predicted"/>
<sequence length="102" mass="10950">MTTTEILVAATWGDIFWDEPDSFDEVEHQHRIGRLPDKQYEALRAAWREARVRSPSGAPTGSGCSAPQPPESGELGVRGRTRDAPADSGVGSAHPAGNRPAE</sequence>
<evidence type="ECO:0000313" key="3">
    <source>
        <dbReference type="Proteomes" id="UP001348641"/>
    </source>
</evidence>
<feature type="region of interest" description="Disordered" evidence="1">
    <location>
        <begin position="51"/>
        <end position="102"/>
    </location>
</feature>
<organism evidence="2 3">
    <name type="scientific">Nocardiopsis tropica</name>
    <dbReference type="NCBI Taxonomy" id="109330"/>
    <lineage>
        <taxon>Bacteria</taxon>
        <taxon>Bacillati</taxon>
        <taxon>Actinomycetota</taxon>
        <taxon>Actinomycetes</taxon>
        <taxon>Streptosporangiales</taxon>
        <taxon>Nocardiopsidaceae</taxon>
        <taxon>Nocardiopsis</taxon>
    </lineage>
</organism>
<protein>
    <submittedName>
        <fullName evidence="2">Uncharacterized protein</fullName>
    </submittedName>
</protein>
<evidence type="ECO:0000313" key="2">
    <source>
        <dbReference type="EMBL" id="MEE2051202.1"/>
    </source>
</evidence>